<keyword evidence="2" id="KW-1185">Reference proteome</keyword>
<gene>
    <name evidence="1" type="ORF">J2Z37_001884</name>
</gene>
<evidence type="ECO:0000313" key="1">
    <source>
        <dbReference type="EMBL" id="MBP1931883.1"/>
    </source>
</evidence>
<comment type="caution">
    <text evidence="1">The sequence shown here is derived from an EMBL/GenBank/DDBJ whole genome shotgun (WGS) entry which is preliminary data.</text>
</comment>
<name>A0ABS4GNN8_9BACL</name>
<dbReference type="RefSeq" id="WP_209809961.1">
    <property type="nucleotide sequence ID" value="NZ_JAGGKT010000004.1"/>
</dbReference>
<protein>
    <submittedName>
        <fullName evidence="1">Uncharacterized protein</fullName>
    </submittedName>
</protein>
<sequence>MFAQKTKKRRTKGRSISDRYLTRAERKIIDWYEKRRINEKVICTNKN</sequence>
<proteinExistence type="predicted"/>
<dbReference type="Proteomes" id="UP001519343">
    <property type="component" value="Unassembled WGS sequence"/>
</dbReference>
<accession>A0ABS4GNN8</accession>
<organism evidence="1 2">
    <name type="scientific">Ammoniphilus resinae</name>
    <dbReference type="NCBI Taxonomy" id="861532"/>
    <lineage>
        <taxon>Bacteria</taxon>
        <taxon>Bacillati</taxon>
        <taxon>Bacillota</taxon>
        <taxon>Bacilli</taxon>
        <taxon>Bacillales</taxon>
        <taxon>Paenibacillaceae</taxon>
        <taxon>Aneurinibacillus group</taxon>
        <taxon>Ammoniphilus</taxon>
    </lineage>
</organism>
<dbReference type="EMBL" id="JAGGKT010000004">
    <property type="protein sequence ID" value="MBP1931883.1"/>
    <property type="molecule type" value="Genomic_DNA"/>
</dbReference>
<reference evidence="1 2" key="1">
    <citation type="submission" date="2021-03" db="EMBL/GenBank/DDBJ databases">
        <title>Genomic Encyclopedia of Type Strains, Phase IV (KMG-IV): sequencing the most valuable type-strain genomes for metagenomic binning, comparative biology and taxonomic classification.</title>
        <authorList>
            <person name="Goeker M."/>
        </authorList>
    </citation>
    <scope>NUCLEOTIDE SEQUENCE [LARGE SCALE GENOMIC DNA]</scope>
    <source>
        <strain evidence="1 2">DSM 24738</strain>
    </source>
</reference>
<evidence type="ECO:0000313" key="2">
    <source>
        <dbReference type="Proteomes" id="UP001519343"/>
    </source>
</evidence>